<evidence type="ECO:0000256" key="1">
    <source>
        <dbReference type="SAM" id="Phobius"/>
    </source>
</evidence>
<evidence type="ECO:0000313" key="4">
    <source>
        <dbReference type="EMBL" id="GAX47498.1"/>
    </source>
</evidence>
<reference evidence="5" key="1">
    <citation type="submission" date="2017-08" db="EMBL/GenBank/DDBJ databases">
        <title>Draft genome sequence of Lactococcus sp. strain Rs-Y01, isolated from the gut of the lower termite Reticulitermes speratus.</title>
        <authorList>
            <person name="Ohkuma M."/>
            <person name="Yuki M."/>
        </authorList>
    </citation>
    <scope>NUCLEOTIDE SEQUENCE [LARGE SCALE GENOMIC DNA]</scope>
    <source>
        <strain evidence="5">Rs-Y01</strain>
    </source>
</reference>
<dbReference type="AlphaFoldDB" id="A0A224WZL3"/>
<dbReference type="EMBL" id="BEDT01000002">
    <property type="protein sequence ID" value="GAX47498.1"/>
    <property type="molecule type" value="Genomic_DNA"/>
</dbReference>
<dbReference type="Pfam" id="PF23543">
    <property type="entry name" value="DUF6688_C"/>
    <property type="match status" value="1"/>
</dbReference>
<keyword evidence="5" id="KW-1185">Reference proteome</keyword>
<feature type="transmembrane region" description="Helical" evidence="1">
    <location>
        <begin position="6"/>
        <end position="27"/>
    </location>
</feature>
<sequence>MVLGLLVLIGVLCVPFLSILNIIYLLTDRRRRRHPKFETFVEILTFSLGGFLAYIYLDYQHITNADWSVSIFSNYVHTPIAAQSRPTLQVLFLVALIGYLILKYNQIKQLPPLVLVFALANLYIGMGITLLCLVQMLQKIPLAVYFINVLLIGFKLIVTVVRVYQDKLPEIDSQQTSVITRLKSLIQNASNWPWIAFILAIPLLGVIIAVLSVFGQAPDSVIKAWTETADWTLSEKISAPDLAFHDDHYLCTVAAMGHRKLVKSQRMGIRAGRKIVVNRQLCIANAFEQIIQEKTPKVHYYIRRVYDRYGYPIARKINSQYTADLVYLIMKPLE</sequence>
<evidence type="ECO:0000259" key="3">
    <source>
        <dbReference type="Pfam" id="PF23543"/>
    </source>
</evidence>
<evidence type="ECO:0000313" key="5">
    <source>
        <dbReference type="Proteomes" id="UP000218689"/>
    </source>
</evidence>
<feature type="domain" description="DUF6688" evidence="2">
    <location>
        <begin position="5"/>
        <end position="240"/>
    </location>
</feature>
<gene>
    <name evidence="4" type="ORF">RsY01_1098</name>
</gene>
<feature type="transmembrane region" description="Helical" evidence="1">
    <location>
        <begin position="39"/>
        <end position="57"/>
    </location>
</feature>
<comment type="caution">
    <text evidence="4">The sequence shown here is derived from an EMBL/GenBank/DDBJ whole genome shotgun (WGS) entry which is preliminary data.</text>
</comment>
<feature type="transmembrane region" description="Helical" evidence="1">
    <location>
        <begin position="143"/>
        <end position="164"/>
    </location>
</feature>
<dbReference type="Proteomes" id="UP000218689">
    <property type="component" value="Unassembled WGS sequence"/>
</dbReference>
<feature type="transmembrane region" description="Helical" evidence="1">
    <location>
        <begin position="191"/>
        <end position="214"/>
    </location>
</feature>
<evidence type="ECO:0000259" key="2">
    <source>
        <dbReference type="Pfam" id="PF20394"/>
    </source>
</evidence>
<feature type="transmembrane region" description="Helical" evidence="1">
    <location>
        <begin position="86"/>
        <end position="102"/>
    </location>
</feature>
<dbReference type="InterPro" id="IPR046510">
    <property type="entry name" value="DUF6688_N"/>
</dbReference>
<dbReference type="Pfam" id="PF20394">
    <property type="entry name" value="DUF6688"/>
    <property type="match status" value="1"/>
</dbReference>
<keyword evidence="1" id="KW-1133">Transmembrane helix</keyword>
<name>A0A224WZL3_9LACT</name>
<protein>
    <submittedName>
        <fullName evidence="4">Uncharacterized protein</fullName>
    </submittedName>
</protein>
<proteinExistence type="predicted"/>
<organism evidence="4 5">
    <name type="scientific">Pseudolactococcus reticulitermitis</name>
    <dbReference type="NCBI Taxonomy" id="2025039"/>
    <lineage>
        <taxon>Bacteria</taxon>
        <taxon>Bacillati</taxon>
        <taxon>Bacillota</taxon>
        <taxon>Bacilli</taxon>
        <taxon>Lactobacillales</taxon>
        <taxon>Streptococcaceae</taxon>
        <taxon>Pseudolactococcus</taxon>
    </lineage>
</organism>
<keyword evidence="1" id="KW-0472">Membrane</keyword>
<keyword evidence="1" id="KW-0812">Transmembrane</keyword>
<feature type="transmembrane region" description="Helical" evidence="1">
    <location>
        <begin position="114"/>
        <end position="137"/>
    </location>
</feature>
<accession>A0A224WZL3</accession>
<feature type="domain" description="DUF6688" evidence="3">
    <location>
        <begin position="246"/>
        <end position="334"/>
    </location>
</feature>
<dbReference type="InterPro" id="IPR056491">
    <property type="entry name" value="DUF6688_C"/>
</dbReference>